<dbReference type="RefSeq" id="WP_120243120.1">
    <property type="nucleotide sequence ID" value="NZ_RAPO01000001.1"/>
</dbReference>
<sequence>MVTIDASSERSDGITRVQIVVANTRETPQRVRLRCRLEGPLWLPQRNGVPDPRWDGDCWSGTIRPNRRRGIGVASPAPPTEPLVEVVSSERCEADAVGPSADITLAELEDWRPTSAVLGLERERERAYDGDERTP</sequence>
<name>A0A3R7GXY7_9EURY</name>
<evidence type="ECO:0000313" key="1">
    <source>
        <dbReference type="EMBL" id="RKD97604.1"/>
    </source>
</evidence>
<dbReference type="InterPro" id="IPR057179">
    <property type="entry name" value="DUF7857"/>
</dbReference>
<protein>
    <submittedName>
        <fullName evidence="1">Uncharacterized protein</fullName>
    </submittedName>
</protein>
<accession>A0A3R7GXY7</accession>
<dbReference type="Proteomes" id="UP000283805">
    <property type="component" value="Unassembled WGS sequence"/>
</dbReference>
<proteinExistence type="predicted"/>
<organism evidence="1 2">
    <name type="scientific">Halopiger aswanensis</name>
    <dbReference type="NCBI Taxonomy" id="148449"/>
    <lineage>
        <taxon>Archaea</taxon>
        <taxon>Methanobacteriati</taxon>
        <taxon>Methanobacteriota</taxon>
        <taxon>Stenosarchaea group</taxon>
        <taxon>Halobacteria</taxon>
        <taxon>Halobacteriales</taxon>
        <taxon>Natrialbaceae</taxon>
        <taxon>Halopiger</taxon>
    </lineage>
</organism>
<evidence type="ECO:0000313" key="2">
    <source>
        <dbReference type="Proteomes" id="UP000283805"/>
    </source>
</evidence>
<dbReference type="AlphaFoldDB" id="A0A3R7GXY7"/>
<dbReference type="EMBL" id="RAPO01000001">
    <property type="protein sequence ID" value="RKD97604.1"/>
    <property type="molecule type" value="Genomic_DNA"/>
</dbReference>
<comment type="caution">
    <text evidence="1">The sequence shown here is derived from an EMBL/GenBank/DDBJ whole genome shotgun (WGS) entry which is preliminary data.</text>
</comment>
<dbReference type="OrthoDB" id="193731at2157"/>
<dbReference type="Pfam" id="PF25256">
    <property type="entry name" value="DUF7857"/>
    <property type="match status" value="1"/>
</dbReference>
<reference evidence="1 2" key="1">
    <citation type="submission" date="2018-09" db="EMBL/GenBank/DDBJ databases">
        <title>Genomic Encyclopedia of Archaeal and Bacterial Type Strains, Phase II (KMG-II): from individual species to whole genera.</title>
        <authorList>
            <person name="Goeker M."/>
        </authorList>
    </citation>
    <scope>NUCLEOTIDE SEQUENCE [LARGE SCALE GENOMIC DNA]</scope>
    <source>
        <strain evidence="1 2">DSM 13151</strain>
    </source>
</reference>
<gene>
    <name evidence="1" type="ORF">ATJ93_0593</name>
</gene>
<keyword evidence="2" id="KW-1185">Reference proteome</keyword>